<accession>A0ABP0KLV9</accession>
<sequence length="345" mass="38358">IWNHLVADLGRTDDVENRMIRQICAIVLPLVSSLGDESCIPGGVSAEDRSYFPDEEPLRVIHLEGASSMLLTAVARVLIEEILGYHVLVGTSTSAEQALLGLAGCELTGRSSLSCQERSLHHVVINTFGRSLPENPTFQELLQNGAQQRVQVHSMGFLQEQRIWIGDSLRRSAFEERLLLLDHFRTYNSSRRLASEYFSNASDVNRSDLTACSELGAFDQYLALTGDADGVVYASGSSTLRCVNGVWWLAPACRLAPSECIPLLLRAEWKMLAVMVSAAKHSMPVRIGHVESWERFVHLVKNVPVLYSIGGIPIQPSSIWNLKRCFCPVLLPRHTPASRSPRLWR</sequence>
<evidence type="ECO:0000313" key="2">
    <source>
        <dbReference type="Proteomes" id="UP001642484"/>
    </source>
</evidence>
<feature type="non-terminal residue" evidence="1">
    <location>
        <position position="1"/>
    </location>
</feature>
<protein>
    <submittedName>
        <fullName evidence="1">Uncharacterized protein</fullName>
    </submittedName>
</protein>
<proteinExistence type="predicted"/>
<gene>
    <name evidence="1" type="ORF">CCMP2556_LOCUS16890</name>
</gene>
<evidence type="ECO:0000313" key="1">
    <source>
        <dbReference type="EMBL" id="CAK9027821.1"/>
    </source>
</evidence>
<dbReference type="Proteomes" id="UP001642484">
    <property type="component" value="Unassembled WGS sequence"/>
</dbReference>
<keyword evidence="2" id="KW-1185">Reference proteome</keyword>
<reference evidence="1 2" key="1">
    <citation type="submission" date="2024-02" db="EMBL/GenBank/DDBJ databases">
        <authorList>
            <person name="Chen Y."/>
            <person name="Shah S."/>
            <person name="Dougan E. K."/>
            <person name="Thang M."/>
            <person name="Chan C."/>
        </authorList>
    </citation>
    <scope>NUCLEOTIDE SEQUENCE [LARGE SCALE GENOMIC DNA]</scope>
</reference>
<comment type="caution">
    <text evidence="1">The sequence shown here is derived from an EMBL/GenBank/DDBJ whole genome shotgun (WGS) entry which is preliminary data.</text>
</comment>
<dbReference type="EMBL" id="CAXAMN010009169">
    <property type="protein sequence ID" value="CAK9027821.1"/>
    <property type="molecule type" value="Genomic_DNA"/>
</dbReference>
<name>A0ABP0KLV9_9DINO</name>
<organism evidence="1 2">
    <name type="scientific">Durusdinium trenchii</name>
    <dbReference type="NCBI Taxonomy" id="1381693"/>
    <lineage>
        <taxon>Eukaryota</taxon>
        <taxon>Sar</taxon>
        <taxon>Alveolata</taxon>
        <taxon>Dinophyceae</taxon>
        <taxon>Suessiales</taxon>
        <taxon>Symbiodiniaceae</taxon>
        <taxon>Durusdinium</taxon>
    </lineage>
</organism>